<sequence>MTSCSSAKKVVLWTAPRSGSTAFERSIRTLEGVRVFFEYYTEAYYCGKDSISERYKGKPPVEGRTFKEVRDTLEGTFPEFGGVFLKDQAYCITDNIQFLPVGYRHTFLIRNPCNSVRSLYKLTVNGTVPEWSTFCAEEVGFRQMWELYVHIKDKLGQQPVVVDYDDLLNNPPAVMQRYCHEVCFEYTDSMLHWEAGPIEGWGDWEKEWFATLITSTGFIKTTKDANAARDMDNLPMEVTKAIDEACIFYQKLYNCRIEV</sequence>
<dbReference type="InterPro" id="IPR053226">
    <property type="entry name" value="Pyrrolopyrazine_biosynth_F"/>
</dbReference>
<dbReference type="InterPro" id="IPR027417">
    <property type="entry name" value="P-loop_NTPase"/>
</dbReference>
<dbReference type="GeneID" id="102800490"/>
<evidence type="ECO:0000313" key="1">
    <source>
        <dbReference type="Proteomes" id="UP000694865"/>
    </source>
</evidence>
<name>A0ABM0LVW3_SACKO</name>
<dbReference type="RefSeq" id="XP_006811904.1">
    <property type="nucleotide sequence ID" value="XM_006811841.1"/>
</dbReference>
<evidence type="ECO:0000313" key="2">
    <source>
        <dbReference type="RefSeq" id="XP_006811904.1"/>
    </source>
</evidence>
<dbReference type="Gene3D" id="3.40.50.300">
    <property type="entry name" value="P-loop containing nucleotide triphosphate hydrolases"/>
    <property type="match status" value="1"/>
</dbReference>
<dbReference type="Pfam" id="PF19798">
    <property type="entry name" value="Sulfotransfer_5"/>
    <property type="match status" value="1"/>
</dbReference>
<accession>A0ABM0LVW3</accession>
<organism evidence="1 2">
    <name type="scientific">Saccoglossus kowalevskii</name>
    <name type="common">Acorn worm</name>
    <dbReference type="NCBI Taxonomy" id="10224"/>
    <lineage>
        <taxon>Eukaryota</taxon>
        <taxon>Metazoa</taxon>
        <taxon>Hemichordata</taxon>
        <taxon>Enteropneusta</taxon>
        <taxon>Harrimaniidae</taxon>
        <taxon>Saccoglossus</taxon>
    </lineage>
</organism>
<keyword evidence="1" id="KW-1185">Reference proteome</keyword>
<reference evidence="2" key="1">
    <citation type="submission" date="2025-08" db="UniProtKB">
        <authorList>
            <consortium name="RefSeq"/>
        </authorList>
    </citation>
    <scope>IDENTIFICATION</scope>
    <source>
        <tissue evidence="2">Testes</tissue>
    </source>
</reference>
<protein>
    <submittedName>
        <fullName evidence="2">Branched-chain-amino-acid aminotransferase-like protein 2-like</fullName>
    </submittedName>
</protein>
<dbReference type="PANTHER" id="PTHR48419">
    <property type="entry name" value="SULFOTRANSFERASE DOMAIN-CONTAINING PROTEIN"/>
    <property type="match status" value="1"/>
</dbReference>
<gene>
    <name evidence="2" type="primary">LOC102800490</name>
</gene>
<dbReference type="PANTHER" id="PTHR48419:SF1">
    <property type="entry name" value="SULFOTRANSFERASE DOMAIN-CONTAINING PROTEIN"/>
    <property type="match status" value="1"/>
</dbReference>
<dbReference type="Proteomes" id="UP000694865">
    <property type="component" value="Unplaced"/>
</dbReference>
<proteinExistence type="predicted"/>
<dbReference type="SUPFAM" id="SSF52540">
    <property type="entry name" value="P-loop containing nucleoside triphosphate hydrolases"/>
    <property type="match status" value="1"/>
</dbReference>